<keyword evidence="2" id="KW-1185">Reference proteome</keyword>
<dbReference type="EMBL" id="FOGL01000022">
    <property type="protein sequence ID" value="SES17932.1"/>
    <property type="molecule type" value="Genomic_DNA"/>
</dbReference>
<sequence>MGNCCCGTSSSFSQNQFFSTQTEGSINIPFGVNMETTVLTLPVTTTFDLQNVKLDYAVQLAFSLAAGNPQYDYGVRARLRRDGILLVTQTLQQSGSRPGGAGASVRREHIPNTWADDEALAGAQTYTVTLEFFQRANANTTLAAETRSLNAIMFGL</sequence>
<dbReference type="RefSeq" id="WP_089743479.1">
    <property type="nucleotide sequence ID" value="NZ_FOGL01000022.1"/>
</dbReference>
<name>A0A1H9V8B9_9BACI</name>
<organism evidence="1 2">
    <name type="scientific">Gracilibacillus ureilyticus</name>
    <dbReference type="NCBI Taxonomy" id="531814"/>
    <lineage>
        <taxon>Bacteria</taxon>
        <taxon>Bacillati</taxon>
        <taxon>Bacillota</taxon>
        <taxon>Bacilli</taxon>
        <taxon>Bacillales</taxon>
        <taxon>Bacillaceae</taxon>
        <taxon>Gracilibacillus</taxon>
    </lineage>
</organism>
<proteinExistence type="predicted"/>
<protein>
    <submittedName>
        <fullName evidence="1">Uncharacterized protein</fullName>
    </submittedName>
</protein>
<evidence type="ECO:0000313" key="1">
    <source>
        <dbReference type="EMBL" id="SES17932.1"/>
    </source>
</evidence>
<gene>
    <name evidence="1" type="ORF">SAMN04487944_12214</name>
</gene>
<dbReference type="Proteomes" id="UP000199687">
    <property type="component" value="Unassembled WGS sequence"/>
</dbReference>
<dbReference type="STRING" id="531814.SAMN04487944_12214"/>
<reference evidence="1 2" key="1">
    <citation type="submission" date="2016-10" db="EMBL/GenBank/DDBJ databases">
        <authorList>
            <person name="de Groot N.N."/>
        </authorList>
    </citation>
    <scope>NUCLEOTIDE SEQUENCE [LARGE SCALE GENOMIC DNA]</scope>
    <source>
        <strain evidence="1 2">CGMCC 1.7727</strain>
    </source>
</reference>
<accession>A0A1H9V8B9</accession>
<evidence type="ECO:0000313" key="2">
    <source>
        <dbReference type="Proteomes" id="UP000199687"/>
    </source>
</evidence>
<dbReference type="AlphaFoldDB" id="A0A1H9V8B9"/>